<keyword evidence="3" id="KW-1185">Reference proteome</keyword>
<dbReference type="SUPFAM" id="SSF53474">
    <property type="entry name" value="alpha/beta-Hydrolases"/>
    <property type="match status" value="1"/>
</dbReference>
<sequence>MLTQQHIVINGKHTKPIVMDVTYPENKTNLPIIIFCHGYKGFKDWGAWNLMAKQFAEAAYCFIKFNFSHNGGTVEQPIDFPDLEAFGNNNYTKELDDLESVIDWVFNNDDIKAITDPNNLSLIGHSRGGGITLIKAEEDNRIKSVVSLASVSDYARRMDALCDLEAWKQNGVTYILNGRTHQQMPHYYQFYEDFIANEERLTIKRAVLNLKIPHLIIRGNDDTSVLIDEAKNLHQWNPNSELIIIDGANHVFGASHPWEKEVLPEHLSDVVKKCIYFLKTK</sequence>
<name>A0ABS4BXJ4_9FLAO</name>
<dbReference type="InterPro" id="IPR001375">
    <property type="entry name" value="Peptidase_S9_cat"/>
</dbReference>
<dbReference type="Gene3D" id="3.40.50.1820">
    <property type="entry name" value="alpha/beta hydrolase"/>
    <property type="match status" value="1"/>
</dbReference>
<dbReference type="PANTHER" id="PTHR42886:SF53">
    <property type="entry name" value="ALPHA_BETA-HYDROLASES SUPERFAMILY PROTEIN"/>
    <property type="match status" value="1"/>
</dbReference>
<dbReference type="InterPro" id="IPR029058">
    <property type="entry name" value="AB_hydrolase_fold"/>
</dbReference>
<dbReference type="Proteomes" id="UP000670776">
    <property type="component" value="Unassembled WGS sequence"/>
</dbReference>
<dbReference type="EMBL" id="JAGJCB010000019">
    <property type="protein sequence ID" value="MBP0905302.1"/>
    <property type="molecule type" value="Genomic_DNA"/>
</dbReference>
<evidence type="ECO:0000313" key="2">
    <source>
        <dbReference type="EMBL" id="MBP0905302.1"/>
    </source>
</evidence>
<protein>
    <submittedName>
        <fullName evidence="2">Acetylxylan esterase</fullName>
    </submittedName>
</protein>
<evidence type="ECO:0000313" key="3">
    <source>
        <dbReference type="Proteomes" id="UP000670776"/>
    </source>
</evidence>
<organism evidence="2 3">
    <name type="scientific">Mariniflexile gromovii</name>
    <dbReference type="NCBI Taxonomy" id="362523"/>
    <lineage>
        <taxon>Bacteria</taxon>
        <taxon>Pseudomonadati</taxon>
        <taxon>Bacteroidota</taxon>
        <taxon>Flavobacteriia</taxon>
        <taxon>Flavobacteriales</taxon>
        <taxon>Flavobacteriaceae</taxon>
        <taxon>Mariniflexile</taxon>
    </lineage>
</organism>
<reference evidence="2 3" key="1">
    <citation type="submission" date="2021-04" db="EMBL/GenBank/DDBJ databases">
        <title>Mariniflexile gromovii gen. nov., sp. nov., a gliding bacterium isolated from the sea urchin Strongylocentrotus intermedius.</title>
        <authorList>
            <person name="Ko S."/>
            <person name="Le V."/>
            <person name="Ahn C.-Y."/>
            <person name="Oh H.-M."/>
        </authorList>
    </citation>
    <scope>NUCLEOTIDE SEQUENCE [LARGE SCALE GENOMIC DNA]</scope>
    <source>
        <strain evidence="2 3">KCTC 12570</strain>
    </source>
</reference>
<feature type="domain" description="Peptidase S9 prolyl oligopeptidase catalytic" evidence="1">
    <location>
        <begin position="85"/>
        <end position="254"/>
    </location>
</feature>
<proteinExistence type="predicted"/>
<accession>A0ABS4BXJ4</accession>
<comment type="caution">
    <text evidence="2">The sequence shown here is derived from an EMBL/GenBank/DDBJ whole genome shotgun (WGS) entry which is preliminary data.</text>
</comment>
<dbReference type="PANTHER" id="PTHR42886">
    <property type="entry name" value="RE40534P-RELATED"/>
    <property type="match status" value="1"/>
</dbReference>
<dbReference type="Pfam" id="PF00326">
    <property type="entry name" value="Peptidase_S9"/>
    <property type="match status" value="1"/>
</dbReference>
<dbReference type="RefSeq" id="WP_209656227.1">
    <property type="nucleotide sequence ID" value="NZ_JAGJCB010000019.1"/>
</dbReference>
<evidence type="ECO:0000259" key="1">
    <source>
        <dbReference type="Pfam" id="PF00326"/>
    </source>
</evidence>
<gene>
    <name evidence="2" type="ORF">J8H85_15825</name>
</gene>